<feature type="transmembrane region" description="Helical" evidence="1">
    <location>
        <begin position="7"/>
        <end position="28"/>
    </location>
</feature>
<name>A0A0K9GTC7_9BACI</name>
<keyword evidence="1" id="KW-0812">Transmembrane</keyword>
<accession>A0A0K9GTC7</accession>
<keyword evidence="1" id="KW-1133">Transmembrane helix</keyword>
<feature type="transmembrane region" description="Helical" evidence="1">
    <location>
        <begin position="105"/>
        <end position="124"/>
    </location>
</feature>
<dbReference type="Proteomes" id="UP000037146">
    <property type="component" value="Unassembled WGS sequence"/>
</dbReference>
<keyword evidence="3" id="KW-1185">Reference proteome</keyword>
<feature type="transmembrane region" description="Helical" evidence="1">
    <location>
        <begin position="77"/>
        <end position="99"/>
    </location>
</feature>
<keyword evidence="1" id="KW-0472">Membrane</keyword>
<reference evidence="3" key="1">
    <citation type="submission" date="2015-07" db="EMBL/GenBank/DDBJ databases">
        <title>Genome sequencing project for genomic taxonomy and phylogenomics of Bacillus-like bacteria.</title>
        <authorList>
            <person name="Liu B."/>
            <person name="Wang J."/>
            <person name="Zhu Y."/>
            <person name="Liu G."/>
            <person name="Chen Q."/>
            <person name="Chen Z."/>
            <person name="Lan J."/>
            <person name="Che J."/>
            <person name="Ge C."/>
            <person name="Shi H."/>
            <person name="Pan Z."/>
            <person name="Liu X."/>
        </authorList>
    </citation>
    <scope>NUCLEOTIDE SEQUENCE [LARGE SCALE GENOMIC DNA]</scope>
    <source>
        <strain evidence="3">FJAT-27997</strain>
    </source>
</reference>
<feature type="transmembrane region" description="Helical" evidence="1">
    <location>
        <begin position="43"/>
        <end position="65"/>
    </location>
</feature>
<gene>
    <name evidence="2" type="ORF">AC625_10345</name>
</gene>
<organism evidence="2 3">
    <name type="scientific">Peribacillus loiseleuriae</name>
    <dbReference type="NCBI Taxonomy" id="1679170"/>
    <lineage>
        <taxon>Bacteria</taxon>
        <taxon>Bacillati</taxon>
        <taxon>Bacillota</taxon>
        <taxon>Bacilli</taxon>
        <taxon>Bacillales</taxon>
        <taxon>Bacillaceae</taxon>
        <taxon>Peribacillus</taxon>
    </lineage>
</organism>
<dbReference type="PATRIC" id="fig|1679170.3.peg.2309"/>
<dbReference type="AlphaFoldDB" id="A0A0K9GTC7"/>
<evidence type="ECO:0000313" key="2">
    <source>
        <dbReference type="EMBL" id="KMY49878.1"/>
    </source>
</evidence>
<evidence type="ECO:0000256" key="1">
    <source>
        <dbReference type="SAM" id="Phobius"/>
    </source>
</evidence>
<comment type="caution">
    <text evidence="2">The sequence shown here is derived from an EMBL/GenBank/DDBJ whole genome shotgun (WGS) entry which is preliminary data.</text>
</comment>
<dbReference type="EMBL" id="LFZW01000001">
    <property type="protein sequence ID" value="KMY49878.1"/>
    <property type="molecule type" value="Genomic_DNA"/>
</dbReference>
<sequence>MRFLNSATAAITMGIILFLTFSTLGAMYDDYVLKSEPGDLDFLGYFLDVIIITPMITAILIFVFYRFYIKLNVRSILFSGVCSLWVYQLVGLLINMISLYTPIHYMEYFNILPINLFILAYLLLMRKSAWLYINGFSIGTIMGLLSSYCLVILLRHLNNSLISYHYMDEEELTLLLVATFLGALIGNIIEKKRTSEQ</sequence>
<feature type="transmembrane region" description="Helical" evidence="1">
    <location>
        <begin position="173"/>
        <end position="189"/>
    </location>
</feature>
<evidence type="ECO:0000313" key="3">
    <source>
        <dbReference type="Proteomes" id="UP000037146"/>
    </source>
</evidence>
<protein>
    <submittedName>
        <fullName evidence="2">Uncharacterized protein</fullName>
    </submittedName>
</protein>
<dbReference type="RefSeq" id="WP_049681224.1">
    <property type="nucleotide sequence ID" value="NZ_LFZW01000001.1"/>
</dbReference>
<feature type="transmembrane region" description="Helical" evidence="1">
    <location>
        <begin position="131"/>
        <end position="153"/>
    </location>
</feature>
<proteinExistence type="predicted"/>
<dbReference type="OrthoDB" id="2606699at2"/>